<evidence type="ECO:0000313" key="2">
    <source>
        <dbReference type="Proteomes" id="UP001147830"/>
    </source>
</evidence>
<organism evidence="1 2">
    <name type="scientific">Thalassolituus pacificus</name>
    <dbReference type="NCBI Taxonomy" id="2975440"/>
    <lineage>
        <taxon>Bacteria</taxon>
        <taxon>Pseudomonadati</taxon>
        <taxon>Pseudomonadota</taxon>
        <taxon>Gammaproteobacteria</taxon>
        <taxon>Oceanospirillales</taxon>
        <taxon>Oceanospirillaceae</taxon>
        <taxon>Thalassolituus</taxon>
    </lineage>
</organism>
<comment type="caution">
    <text evidence="1">The sequence shown here is derived from an EMBL/GenBank/DDBJ whole genome shotgun (WGS) entry which is preliminary data.</text>
</comment>
<protein>
    <submittedName>
        <fullName evidence="1">DUF2789 domain-containing protein</fullName>
    </submittedName>
</protein>
<dbReference type="EMBL" id="JAOANI010000014">
    <property type="protein sequence ID" value="MCT7358791.1"/>
    <property type="molecule type" value="Genomic_DNA"/>
</dbReference>
<accession>A0A9X2WE73</accession>
<name>A0A9X2WE73_9GAMM</name>
<dbReference type="Proteomes" id="UP001147830">
    <property type="component" value="Unassembled WGS sequence"/>
</dbReference>
<dbReference type="Pfam" id="PF10982">
    <property type="entry name" value="DUF2789"/>
    <property type="match status" value="1"/>
</dbReference>
<evidence type="ECO:0000313" key="1">
    <source>
        <dbReference type="EMBL" id="MCT7358791.1"/>
    </source>
</evidence>
<sequence length="84" mass="9431">MESPVHSLNGLFAQLGLPNSDQKIADFIEQHKPVADNTKLAELEFFNPSQQAFLRESLAQDADWAEVIDTLDSLLRHEADIRPS</sequence>
<dbReference type="InterPro" id="IPR021250">
    <property type="entry name" value="DUF2789"/>
</dbReference>
<gene>
    <name evidence="1" type="ORF">NYR02_07140</name>
</gene>
<dbReference type="InterPro" id="IPR038086">
    <property type="entry name" value="DUF2789_sf"/>
</dbReference>
<dbReference type="AlphaFoldDB" id="A0A9X2WE73"/>
<reference evidence="1" key="1">
    <citation type="journal article" date="2022" name="Front. Microbiol.">
        <title>Genome-based taxonomic rearrangement of Oceanobacter-related bacteria including the description of Thalassolituus hydrocarbonoclasticus sp. nov. and Thalassolituus pacificus sp. nov. and emended description of the genus Thalassolituus.</title>
        <authorList>
            <person name="Dong C."/>
            <person name="Wei L."/>
            <person name="Wang J."/>
            <person name="Lai Q."/>
            <person name="Huang Z."/>
            <person name="Shao Z."/>
        </authorList>
    </citation>
    <scope>NUCLEOTIDE SEQUENCE</scope>
    <source>
        <strain evidence="1">59MF3M-4</strain>
    </source>
</reference>
<keyword evidence="2" id="KW-1185">Reference proteome</keyword>
<dbReference type="RefSeq" id="WP_260975675.1">
    <property type="nucleotide sequence ID" value="NZ_JAOANI010000014.1"/>
</dbReference>
<dbReference type="Gene3D" id="1.10.10.1130">
    <property type="entry name" value="Uncharacterised protein PF10982, DUF2789"/>
    <property type="match status" value="1"/>
</dbReference>
<reference evidence="1" key="2">
    <citation type="submission" date="2022-08" db="EMBL/GenBank/DDBJ databases">
        <authorList>
            <person name="Dong C."/>
        </authorList>
    </citation>
    <scope>NUCLEOTIDE SEQUENCE</scope>
    <source>
        <strain evidence="1">59MF3M-4</strain>
    </source>
</reference>
<proteinExistence type="predicted"/>